<sequence>MSNKKRNHIKLTITPYQDKKITERVGDKSRGTATVVSDILDQVIKGTLRFPDGSNYFD</sequence>
<evidence type="ECO:0000313" key="1">
    <source>
        <dbReference type="EMBL" id="MDJ1481874.1"/>
    </source>
</evidence>
<reference evidence="1" key="1">
    <citation type="submission" date="2023-05" db="EMBL/GenBank/DDBJ databases">
        <authorList>
            <person name="Zhang X."/>
        </authorList>
    </citation>
    <scope>NUCLEOTIDE SEQUENCE</scope>
    <source>
        <strain evidence="1">YF14B1</strain>
    </source>
</reference>
<dbReference type="AlphaFoldDB" id="A0AAE3U6I0"/>
<dbReference type="EMBL" id="JASJOS010000006">
    <property type="protein sequence ID" value="MDJ1481874.1"/>
    <property type="molecule type" value="Genomic_DNA"/>
</dbReference>
<dbReference type="RefSeq" id="WP_313980251.1">
    <property type="nucleotide sequence ID" value="NZ_JASJOS010000006.1"/>
</dbReference>
<accession>A0AAE3U6I0</accession>
<proteinExistence type="predicted"/>
<comment type="caution">
    <text evidence="1">The sequence shown here is derived from an EMBL/GenBank/DDBJ whole genome shotgun (WGS) entry which is preliminary data.</text>
</comment>
<gene>
    <name evidence="1" type="ORF">QNI16_15340</name>
</gene>
<organism evidence="1 2">
    <name type="scientific">Xanthocytophaga flava</name>
    <dbReference type="NCBI Taxonomy" id="3048013"/>
    <lineage>
        <taxon>Bacteria</taxon>
        <taxon>Pseudomonadati</taxon>
        <taxon>Bacteroidota</taxon>
        <taxon>Cytophagia</taxon>
        <taxon>Cytophagales</taxon>
        <taxon>Rhodocytophagaceae</taxon>
        <taxon>Xanthocytophaga</taxon>
    </lineage>
</organism>
<name>A0AAE3U6I0_9BACT</name>
<protein>
    <submittedName>
        <fullName evidence="1">Uncharacterized protein</fullName>
    </submittedName>
</protein>
<evidence type="ECO:0000313" key="2">
    <source>
        <dbReference type="Proteomes" id="UP001241110"/>
    </source>
</evidence>
<dbReference type="Proteomes" id="UP001241110">
    <property type="component" value="Unassembled WGS sequence"/>
</dbReference>